<dbReference type="KEGG" id="nse:NSE_0116"/>
<dbReference type="EMBL" id="CP000237">
    <property type="protein sequence ID" value="ABD45801.1"/>
    <property type="molecule type" value="Genomic_DNA"/>
</dbReference>
<evidence type="ECO:0000313" key="1">
    <source>
        <dbReference type="EMBL" id="ABD45801.1"/>
    </source>
</evidence>
<dbReference type="AlphaFoldDB" id="Q2GET0"/>
<dbReference type="STRING" id="222891.NSE_0116"/>
<accession>Q2GET0</accession>
<proteinExistence type="predicted"/>
<sequence length="46" mass="5375">MPKPKENTLINELKYISRCPSIGRDATEHATQRHYVLQKGLQQMLH</sequence>
<dbReference type="Proteomes" id="UP000001942">
    <property type="component" value="Chromosome"/>
</dbReference>
<evidence type="ECO:0000313" key="2">
    <source>
        <dbReference type="Proteomes" id="UP000001942"/>
    </source>
</evidence>
<keyword evidence="2" id="KW-1185">Reference proteome</keyword>
<reference evidence="1 2" key="1">
    <citation type="journal article" date="2006" name="PLoS Genet.">
        <title>Comparative genomics of emerging human ehrlichiosis agents.</title>
        <authorList>
            <person name="Dunning Hotopp J.C."/>
            <person name="Lin M."/>
            <person name="Madupu R."/>
            <person name="Crabtree J."/>
            <person name="Angiuoli S.V."/>
            <person name="Eisen J.A."/>
            <person name="Seshadri R."/>
            <person name="Ren Q."/>
            <person name="Wu M."/>
            <person name="Utterback T.R."/>
            <person name="Smith S."/>
            <person name="Lewis M."/>
            <person name="Khouri H."/>
            <person name="Zhang C."/>
            <person name="Niu H."/>
            <person name="Lin Q."/>
            <person name="Ohashi N."/>
            <person name="Zhi N."/>
            <person name="Nelson W."/>
            <person name="Brinkac L.M."/>
            <person name="Dodson R.J."/>
            <person name="Rosovitz M.J."/>
            <person name="Sundaram J."/>
            <person name="Daugherty S.C."/>
            <person name="Davidsen T."/>
            <person name="Durkin A.S."/>
            <person name="Gwinn M."/>
            <person name="Haft D.H."/>
            <person name="Selengut J.D."/>
            <person name="Sullivan S.A."/>
            <person name="Zafar N."/>
            <person name="Zhou L."/>
            <person name="Benahmed F."/>
            <person name="Forberger H."/>
            <person name="Halpin R."/>
            <person name="Mulligan S."/>
            <person name="Robinson J."/>
            <person name="White O."/>
            <person name="Rikihisa Y."/>
            <person name="Tettelin H."/>
        </authorList>
    </citation>
    <scope>NUCLEOTIDE SEQUENCE [LARGE SCALE GENOMIC DNA]</scope>
    <source>
        <strain evidence="2">ATCC VR-367 / Miyayama</strain>
    </source>
</reference>
<protein>
    <submittedName>
        <fullName evidence="1">Uncharacterized protein</fullName>
    </submittedName>
</protein>
<gene>
    <name evidence="1" type="ordered locus">NSE_0116</name>
</gene>
<name>Q2GET0_EHRS3</name>
<dbReference type="HOGENOM" id="CLU_3186335_0_0_5"/>
<organism evidence="1 2">
    <name type="scientific">Ehrlichia sennetsu (strain ATCC VR-367 / Miyayama)</name>
    <name type="common">Neorickettsia sennetsu</name>
    <dbReference type="NCBI Taxonomy" id="222891"/>
    <lineage>
        <taxon>Bacteria</taxon>
        <taxon>Pseudomonadati</taxon>
        <taxon>Pseudomonadota</taxon>
        <taxon>Alphaproteobacteria</taxon>
        <taxon>Rickettsiales</taxon>
        <taxon>Anaplasmataceae</taxon>
        <taxon>Ehrlichia</taxon>
    </lineage>
</organism>